<dbReference type="AlphaFoldDB" id="A0A517ME61"/>
<organism evidence="3 4">
    <name type="scientific">Roseimaritima multifibrata</name>
    <dbReference type="NCBI Taxonomy" id="1930274"/>
    <lineage>
        <taxon>Bacteria</taxon>
        <taxon>Pseudomonadati</taxon>
        <taxon>Planctomycetota</taxon>
        <taxon>Planctomycetia</taxon>
        <taxon>Pirellulales</taxon>
        <taxon>Pirellulaceae</taxon>
        <taxon>Roseimaritima</taxon>
    </lineage>
</organism>
<feature type="signal peptide" evidence="2">
    <location>
        <begin position="1"/>
        <end position="21"/>
    </location>
</feature>
<evidence type="ECO:0000313" key="3">
    <source>
        <dbReference type="EMBL" id="QDS93169.1"/>
    </source>
</evidence>
<dbReference type="KEGG" id="rml:FF011L_19260"/>
<reference evidence="3 4" key="1">
    <citation type="submission" date="2019-02" db="EMBL/GenBank/DDBJ databases">
        <title>Deep-cultivation of Planctomycetes and their phenomic and genomic characterization uncovers novel biology.</title>
        <authorList>
            <person name="Wiegand S."/>
            <person name="Jogler M."/>
            <person name="Boedeker C."/>
            <person name="Pinto D."/>
            <person name="Vollmers J."/>
            <person name="Rivas-Marin E."/>
            <person name="Kohn T."/>
            <person name="Peeters S.H."/>
            <person name="Heuer A."/>
            <person name="Rast P."/>
            <person name="Oberbeckmann S."/>
            <person name="Bunk B."/>
            <person name="Jeske O."/>
            <person name="Meyerdierks A."/>
            <person name="Storesund J.E."/>
            <person name="Kallscheuer N."/>
            <person name="Luecker S."/>
            <person name="Lage O.M."/>
            <person name="Pohl T."/>
            <person name="Merkel B.J."/>
            <person name="Hornburger P."/>
            <person name="Mueller R.-W."/>
            <person name="Bruemmer F."/>
            <person name="Labrenz M."/>
            <person name="Spormann A.M."/>
            <person name="Op den Camp H."/>
            <person name="Overmann J."/>
            <person name="Amann R."/>
            <person name="Jetten M.S.M."/>
            <person name="Mascher T."/>
            <person name="Medema M.H."/>
            <person name="Devos D.P."/>
            <person name="Kaster A.-K."/>
            <person name="Ovreas L."/>
            <person name="Rohde M."/>
            <person name="Galperin M.Y."/>
            <person name="Jogler C."/>
        </authorList>
    </citation>
    <scope>NUCLEOTIDE SEQUENCE [LARGE SCALE GENOMIC DNA]</scope>
    <source>
        <strain evidence="3 4">FF011L</strain>
    </source>
</reference>
<dbReference type="Proteomes" id="UP000320672">
    <property type="component" value="Chromosome"/>
</dbReference>
<evidence type="ECO:0000256" key="2">
    <source>
        <dbReference type="SAM" id="SignalP"/>
    </source>
</evidence>
<dbReference type="OrthoDB" id="279314at2"/>
<keyword evidence="1" id="KW-0472">Membrane</keyword>
<keyword evidence="1" id="KW-0812">Transmembrane</keyword>
<keyword evidence="1" id="KW-1133">Transmembrane helix</keyword>
<sequence precursor="true">MRLFELLLSLCLLGQIVPAYAQGPSLTSDSVLESSPLRSAPRLAFTETELPNAPEGHLSLSWNSLTEGTRYEVTDDEGQRMYQGEVPLAFISGLPDGTHKFYLKAYTPEGQLLAEGAAPAIVPVKHWSLTIAFSLFGIGLVVFVILIGTIVHGTLITRGEENQPLAEKPNRGTKQETSA</sequence>
<proteinExistence type="predicted"/>
<feature type="chain" id="PRO_5021825008" description="Fibronectin type-III domain-containing protein" evidence="2">
    <location>
        <begin position="22"/>
        <end position="179"/>
    </location>
</feature>
<evidence type="ECO:0008006" key="5">
    <source>
        <dbReference type="Google" id="ProtNLM"/>
    </source>
</evidence>
<name>A0A517ME61_9BACT</name>
<keyword evidence="2" id="KW-0732">Signal</keyword>
<gene>
    <name evidence="3" type="ORF">FF011L_19260</name>
</gene>
<dbReference type="EMBL" id="CP036262">
    <property type="protein sequence ID" value="QDS93169.1"/>
    <property type="molecule type" value="Genomic_DNA"/>
</dbReference>
<evidence type="ECO:0000313" key="4">
    <source>
        <dbReference type="Proteomes" id="UP000320672"/>
    </source>
</evidence>
<protein>
    <recommendedName>
        <fullName evidence="5">Fibronectin type-III domain-containing protein</fullName>
    </recommendedName>
</protein>
<accession>A0A517ME61</accession>
<dbReference type="RefSeq" id="WP_145351343.1">
    <property type="nucleotide sequence ID" value="NZ_CP036262.1"/>
</dbReference>
<keyword evidence="4" id="KW-1185">Reference proteome</keyword>
<feature type="transmembrane region" description="Helical" evidence="1">
    <location>
        <begin position="127"/>
        <end position="151"/>
    </location>
</feature>
<evidence type="ECO:0000256" key="1">
    <source>
        <dbReference type="SAM" id="Phobius"/>
    </source>
</evidence>